<evidence type="ECO:0000259" key="2">
    <source>
        <dbReference type="PROSITE" id="PS50966"/>
    </source>
</evidence>
<keyword evidence="1" id="KW-0863">Zinc-finger</keyword>
<feature type="domain" description="SWIM-type" evidence="2">
    <location>
        <begin position="150"/>
        <end position="183"/>
    </location>
</feature>
<reference evidence="3 4" key="1">
    <citation type="submission" date="2019-08" db="EMBL/GenBank/DDBJ databases">
        <title>Whole genome of Aphis craccivora.</title>
        <authorList>
            <person name="Voronova N.V."/>
            <person name="Shulinski R.S."/>
            <person name="Bandarenka Y.V."/>
            <person name="Zhorov D.G."/>
            <person name="Warner D."/>
        </authorList>
    </citation>
    <scope>NUCLEOTIDE SEQUENCE [LARGE SCALE GENOMIC DNA]</scope>
    <source>
        <strain evidence="3">180601</strain>
        <tissue evidence="3">Whole Body</tissue>
    </source>
</reference>
<dbReference type="PROSITE" id="PS50966">
    <property type="entry name" value="ZF_SWIM"/>
    <property type="match status" value="1"/>
</dbReference>
<dbReference type="EMBL" id="VUJU01012481">
    <property type="protein sequence ID" value="KAF0707581.1"/>
    <property type="molecule type" value="Genomic_DNA"/>
</dbReference>
<evidence type="ECO:0000256" key="1">
    <source>
        <dbReference type="PROSITE-ProRule" id="PRU00325"/>
    </source>
</evidence>
<keyword evidence="1" id="KW-0479">Metal-binding</keyword>
<name>A0A6G0VS34_APHCR</name>
<dbReference type="PANTHER" id="PTHR35385">
    <property type="entry name" value="PROTEIN B, PUTATIVE-RELATED-RELATED"/>
    <property type="match status" value="1"/>
</dbReference>
<dbReference type="OrthoDB" id="6629514at2759"/>
<accession>A0A6G0VS34</accession>
<comment type="caution">
    <text evidence="3">The sequence shown here is derived from an EMBL/GenBank/DDBJ whole genome shotgun (WGS) entry which is preliminary data.</text>
</comment>
<evidence type="ECO:0000313" key="3">
    <source>
        <dbReference type="EMBL" id="KAF0707581.1"/>
    </source>
</evidence>
<proteinExistence type="predicted"/>
<dbReference type="GO" id="GO:0008270">
    <property type="term" value="F:zinc ion binding"/>
    <property type="evidence" value="ECO:0007669"/>
    <property type="project" value="UniProtKB-KW"/>
</dbReference>
<dbReference type="AlphaFoldDB" id="A0A6G0VS34"/>
<dbReference type="InterPro" id="IPR007527">
    <property type="entry name" value="Znf_SWIM"/>
</dbReference>
<sequence>MVKFRNILFEYSEENANNKMNELCDNNNRLFTNHMSKLKIRMEKWAVCYRKNLQIHGQNTNNIVEASIRIFKDIVLERCKAFNAAALVDFVFDVLENYHKRRLIKFSSYRVSKPELLYKSFCTKAHDLIVSQIDELSFNVTSSVDNNNRYTVFIKNDYEFCDCPAGQCGSFCKHICAVHLNGYATMNCPVLTTTDRIKLGLLAVG</sequence>
<protein>
    <submittedName>
        <fullName evidence="3">SWIM-type domain-containing protein</fullName>
    </submittedName>
</protein>
<dbReference type="Proteomes" id="UP000478052">
    <property type="component" value="Unassembled WGS sequence"/>
</dbReference>
<evidence type="ECO:0000313" key="4">
    <source>
        <dbReference type="Proteomes" id="UP000478052"/>
    </source>
</evidence>
<organism evidence="3 4">
    <name type="scientific">Aphis craccivora</name>
    <name type="common">Cowpea aphid</name>
    <dbReference type="NCBI Taxonomy" id="307492"/>
    <lineage>
        <taxon>Eukaryota</taxon>
        <taxon>Metazoa</taxon>
        <taxon>Ecdysozoa</taxon>
        <taxon>Arthropoda</taxon>
        <taxon>Hexapoda</taxon>
        <taxon>Insecta</taxon>
        <taxon>Pterygota</taxon>
        <taxon>Neoptera</taxon>
        <taxon>Paraneoptera</taxon>
        <taxon>Hemiptera</taxon>
        <taxon>Sternorrhyncha</taxon>
        <taxon>Aphidomorpha</taxon>
        <taxon>Aphidoidea</taxon>
        <taxon>Aphididae</taxon>
        <taxon>Aphidini</taxon>
        <taxon>Aphis</taxon>
        <taxon>Aphis</taxon>
    </lineage>
</organism>
<keyword evidence="1" id="KW-0862">Zinc</keyword>
<keyword evidence="4" id="KW-1185">Reference proteome</keyword>
<gene>
    <name evidence="3" type="ORF">FWK35_00030614</name>
</gene>
<dbReference type="PANTHER" id="PTHR35385:SF2">
    <property type="entry name" value="PROTEIN B, PUTATIVE-RELATED"/>
    <property type="match status" value="1"/>
</dbReference>